<keyword evidence="7" id="KW-0349">Heme</keyword>
<evidence type="ECO:0000256" key="4">
    <source>
        <dbReference type="ARBA" id="ARBA00009295"/>
    </source>
</evidence>
<evidence type="ECO:0000256" key="5">
    <source>
        <dbReference type="ARBA" id="ARBA00012019"/>
    </source>
</evidence>
<dbReference type="InterPro" id="IPR001199">
    <property type="entry name" value="Cyt_B5-like_heme/steroid-bd"/>
</dbReference>
<evidence type="ECO:0000256" key="6">
    <source>
        <dbReference type="ARBA" id="ARBA00016939"/>
    </source>
</evidence>
<comment type="pathway">
    <text evidence="2">Lipid metabolism; sphingolipid metabolism.</text>
</comment>
<dbReference type="PANTHER" id="PTHR19353">
    <property type="entry name" value="FATTY ACID DESATURASE 2"/>
    <property type="match status" value="1"/>
</dbReference>
<dbReference type="GO" id="GO:0016717">
    <property type="term" value="F:oxidoreductase activity, acting on paired donors, with oxidation of a pair of donors resulting in the reduction of molecular oxygen to two molecules of water"/>
    <property type="evidence" value="ECO:0007669"/>
    <property type="project" value="TreeGrafter"/>
</dbReference>
<dbReference type="PIRSF" id="PIRSF015921">
    <property type="entry name" value="FA_sphinglp_des"/>
    <property type="match status" value="1"/>
</dbReference>
<comment type="subcellular location">
    <subcellularLocation>
        <location evidence="1">Membrane</location>
        <topology evidence="1">Multi-pass membrane protein</topology>
    </subcellularLocation>
</comment>
<dbReference type="SMART" id="SM01117">
    <property type="entry name" value="Cyt-b5"/>
    <property type="match status" value="1"/>
</dbReference>
<feature type="transmembrane region" description="Helical" evidence="17">
    <location>
        <begin position="226"/>
        <end position="254"/>
    </location>
</feature>
<organism evidence="19 20">
    <name type="scientific">Ophiocordyceps australis</name>
    <dbReference type="NCBI Taxonomy" id="1399860"/>
    <lineage>
        <taxon>Eukaryota</taxon>
        <taxon>Fungi</taxon>
        <taxon>Dikarya</taxon>
        <taxon>Ascomycota</taxon>
        <taxon>Pezizomycotina</taxon>
        <taxon>Sordariomycetes</taxon>
        <taxon>Hypocreomycetidae</taxon>
        <taxon>Hypocreales</taxon>
        <taxon>Ophiocordycipitaceae</taxon>
        <taxon>Ophiocordyceps</taxon>
    </lineage>
</organism>
<name>A0A2C5XXK8_9HYPO</name>
<evidence type="ECO:0000256" key="3">
    <source>
        <dbReference type="ARBA" id="ARBA00004991"/>
    </source>
</evidence>
<keyword evidence="9" id="KW-0479">Metal-binding</keyword>
<evidence type="ECO:0000256" key="10">
    <source>
        <dbReference type="ARBA" id="ARBA00022919"/>
    </source>
</evidence>
<evidence type="ECO:0000256" key="9">
    <source>
        <dbReference type="ARBA" id="ARBA00022723"/>
    </source>
</evidence>
<feature type="transmembrane region" description="Helical" evidence="17">
    <location>
        <begin position="399"/>
        <end position="418"/>
    </location>
</feature>
<evidence type="ECO:0000313" key="20">
    <source>
        <dbReference type="Proteomes" id="UP000224854"/>
    </source>
</evidence>
<dbReference type="Pfam" id="PF00173">
    <property type="entry name" value="Cyt-b5"/>
    <property type="match status" value="1"/>
</dbReference>
<feature type="transmembrane region" description="Helical" evidence="17">
    <location>
        <begin position="275"/>
        <end position="295"/>
    </location>
</feature>
<evidence type="ECO:0000313" key="19">
    <source>
        <dbReference type="EMBL" id="PHH59444.1"/>
    </source>
</evidence>
<dbReference type="Pfam" id="PF00487">
    <property type="entry name" value="FA_desaturase"/>
    <property type="match status" value="1"/>
</dbReference>
<dbReference type="InterPro" id="IPR005804">
    <property type="entry name" value="FA_desaturase_dom"/>
</dbReference>
<evidence type="ECO:0000256" key="15">
    <source>
        <dbReference type="ARBA" id="ARBA00023136"/>
    </source>
</evidence>
<dbReference type="PROSITE" id="PS50255">
    <property type="entry name" value="CYTOCHROME_B5_2"/>
    <property type="match status" value="1"/>
</dbReference>
<evidence type="ECO:0000256" key="1">
    <source>
        <dbReference type="ARBA" id="ARBA00004141"/>
    </source>
</evidence>
<dbReference type="SUPFAM" id="SSF55856">
    <property type="entry name" value="Cytochrome b5-like heme/steroid binding domain"/>
    <property type="match status" value="1"/>
</dbReference>
<sequence length="556" mass="63463">MHFMRDKEPATCNFVFSRERIEALIADGRKIIIFRQFVLKVDSWVPYHPGGDKAILHMVGRDATAEIEALHSNEAIQQMLRYRIGRVNGLWQNFTPPIQGGVFRRVVQEGQVRCNNHYHGEMEMESSSSPPSSRAPSPLFDQQRPAKRRLISSSSSSVSEAELSDGMSYLDAITRQHISLDLDKYPTPDMSTQARILQRYRELHQRILDSGLYECDSMAYATDCCIYVALFAAMFVCLHLGQYALGGLCLGLAWHQLVFAAHDAGHMGITHKYHVDSVIGILIADFIGGLSMGWWKRSHNVHHIVTNAPEHDPDIEHMPLFAVSHRLLGSLRSTYYDRVMKYNAVAKFFLKVQSWTYFPLLALGRFNLYVLSWDHLLANRGPSRGPGAWHRWLELAGQIFFWAWFGYGILYCTIPNAWSRFVFVMVSHIASSPLHVQIVLSHFAMSTADLGPHESFAQRMLRTTMDIDCPPWLDFMHGGLQFQVVHHLFPRMPRHNLRRAQRLVQEFCLEVGIPYALYGFADGNKQVISRLSEVSRQAAILAKCQRTITTNGDFLK</sequence>
<evidence type="ECO:0000256" key="7">
    <source>
        <dbReference type="ARBA" id="ARBA00022617"/>
    </source>
</evidence>
<dbReference type="GO" id="GO:0046872">
    <property type="term" value="F:metal ion binding"/>
    <property type="evidence" value="ECO:0007669"/>
    <property type="project" value="UniProtKB-KW"/>
</dbReference>
<evidence type="ECO:0000256" key="17">
    <source>
        <dbReference type="SAM" id="Phobius"/>
    </source>
</evidence>
<keyword evidence="10" id="KW-0746">Sphingolipid metabolism</keyword>
<keyword evidence="14" id="KW-0443">Lipid metabolism</keyword>
<evidence type="ECO:0000256" key="13">
    <source>
        <dbReference type="ARBA" id="ARBA00023004"/>
    </source>
</evidence>
<dbReference type="GO" id="GO:0006665">
    <property type="term" value="P:sphingolipid metabolic process"/>
    <property type="evidence" value="ECO:0007669"/>
    <property type="project" value="UniProtKB-UniPathway"/>
</dbReference>
<gene>
    <name evidence="19" type="ORF">CDD82_2485</name>
</gene>
<evidence type="ECO:0000256" key="11">
    <source>
        <dbReference type="ARBA" id="ARBA00022989"/>
    </source>
</evidence>
<dbReference type="PANTHER" id="PTHR19353:SF30">
    <property type="entry name" value="DELTA 8-(E)-SPHINGOLIPID DESATURASE"/>
    <property type="match status" value="1"/>
</dbReference>
<dbReference type="InterPro" id="IPR036400">
    <property type="entry name" value="Cyt_B5-like_heme/steroid_sf"/>
</dbReference>
<dbReference type="OrthoDB" id="260091at2759"/>
<keyword evidence="13" id="KW-0408">Iron</keyword>
<dbReference type="AlphaFoldDB" id="A0A2C5XXK8"/>
<dbReference type="EMBL" id="NJEU01001900">
    <property type="protein sequence ID" value="PHH59444.1"/>
    <property type="molecule type" value="Genomic_DNA"/>
</dbReference>
<evidence type="ECO:0000256" key="16">
    <source>
        <dbReference type="SAM" id="MobiDB-lite"/>
    </source>
</evidence>
<dbReference type="CDD" id="cd03506">
    <property type="entry name" value="Delta6-FADS-like"/>
    <property type="match status" value="1"/>
</dbReference>
<evidence type="ECO:0000256" key="2">
    <source>
        <dbReference type="ARBA" id="ARBA00004760"/>
    </source>
</evidence>
<evidence type="ECO:0000256" key="14">
    <source>
        <dbReference type="ARBA" id="ARBA00023098"/>
    </source>
</evidence>
<dbReference type="GO" id="GO:0016020">
    <property type="term" value="C:membrane"/>
    <property type="evidence" value="ECO:0007669"/>
    <property type="project" value="UniProtKB-SubCell"/>
</dbReference>
<keyword evidence="11 17" id="KW-1133">Transmembrane helix</keyword>
<protein>
    <recommendedName>
        <fullName evidence="6">Delta 8-(E)-sphingolipid desaturase</fullName>
        <ecNumber evidence="5">1.14.19.18</ecNumber>
    </recommendedName>
</protein>
<dbReference type="InterPro" id="IPR012171">
    <property type="entry name" value="Fatty_acid_desaturase"/>
</dbReference>
<keyword evidence="12" id="KW-0560">Oxidoreductase</keyword>
<comment type="pathway">
    <text evidence="3">Sphingolipid metabolism.</text>
</comment>
<keyword evidence="20" id="KW-1185">Reference proteome</keyword>
<reference evidence="19 20" key="1">
    <citation type="submission" date="2017-06" db="EMBL/GenBank/DDBJ databases">
        <title>Ant-infecting Ophiocordyceps genomes reveal a high diversity of potential behavioral manipulation genes and a possible major role for enterotoxins.</title>
        <authorList>
            <person name="De Bekker C."/>
            <person name="Evans H.C."/>
            <person name="Brachmann A."/>
            <person name="Hughes D.P."/>
        </authorList>
    </citation>
    <scope>NUCLEOTIDE SEQUENCE [LARGE SCALE GENOMIC DNA]</scope>
    <source>
        <strain evidence="19 20">1348a</strain>
    </source>
</reference>
<proteinExistence type="inferred from homology"/>
<accession>A0A2C5XXK8</accession>
<keyword evidence="15 17" id="KW-0472">Membrane</keyword>
<feature type="region of interest" description="Disordered" evidence="16">
    <location>
        <begin position="121"/>
        <end position="153"/>
    </location>
</feature>
<evidence type="ECO:0000259" key="18">
    <source>
        <dbReference type="PROSITE" id="PS50255"/>
    </source>
</evidence>
<dbReference type="EC" id="1.14.19.18" evidence="5"/>
<keyword evidence="8 17" id="KW-0812">Transmembrane</keyword>
<dbReference type="Proteomes" id="UP000224854">
    <property type="component" value="Unassembled WGS sequence"/>
</dbReference>
<dbReference type="UniPathway" id="UPA00222"/>
<evidence type="ECO:0000256" key="12">
    <source>
        <dbReference type="ARBA" id="ARBA00023002"/>
    </source>
</evidence>
<comment type="caution">
    <text evidence="19">The sequence shown here is derived from an EMBL/GenBank/DDBJ whole genome shotgun (WGS) entry which is preliminary data.</text>
</comment>
<feature type="domain" description="Cytochrome b5 heme-binding" evidence="18">
    <location>
        <begin position="13"/>
        <end position="88"/>
    </location>
</feature>
<dbReference type="Gene3D" id="3.10.120.10">
    <property type="entry name" value="Cytochrome b5-like heme/steroid binding domain"/>
    <property type="match status" value="1"/>
</dbReference>
<feature type="compositionally biased region" description="Low complexity" evidence="16">
    <location>
        <begin position="126"/>
        <end position="138"/>
    </location>
</feature>
<evidence type="ECO:0000256" key="8">
    <source>
        <dbReference type="ARBA" id="ARBA00022692"/>
    </source>
</evidence>
<comment type="similarity">
    <text evidence="4">Belongs to the fatty acid desaturase type 1 family.</text>
</comment>